<dbReference type="CDD" id="cd01574">
    <property type="entry name" value="PBP1_LacI"/>
    <property type="match status" value="1"/>
</dbReference>
<feature type="domain" description="HTH lacI-type" evidence="4">
    <location>
        <begin position="1"/>
        <end position="53"/>
    </location>
</feature>
<dbReference type="PANTHER" id="PTHR30146:SF109">
    <property type="entry name" value="HTH-TYPE TRANSCRIPTIONAL REGULATOR GALS"/>
    <property type="match status" value="1"/>
</dbReference>
<keyword evidence="3" id="KW-0804">Transcription</keyword>
<dbReference type="EMBL" id="SMKZ01000017">
    <property type="protein sequence ID" value="TDE09672.1"/>
    <property type="molecule type" value="Genomic_DNA"/>
</dbReference>
<dbReference type="PROSITE" id="PS00356">
    <property type="entry name" value="HTH_LACI_1"/>
    <property type="match status" value="1"/>
</dbReference>
<keyword evidence="6" id="KW-1185">Reference proteome</keyword>
<evidence type="ECO:0000256" key="1">
    <source>
        <dbReference type="ARBA" id="ARBA00023015"/>
    </source>
</evidence>
<dbReference type="SUPFAM" id="SSF47413">
    <property type="entry name" value="lambda repressor-like DNA-binding domains"/>
    <property type="match status" value="1"/>
</dbReference>
<dbReference type="PROSITE" id="PS50932">
    <property type="entry name" value="HTH_LACI_2"/>
    <property type="match status" value="1"/>
</dbReference>
<evidence type="ECO:0000259" key="4">
    <source>
        <dbReference type="PROSITE" id="PS50932"/>
    </source>
</evidence>
<dbReference type="OrthoDB" id="9785139at2"/>
<gene>
    <name evidence="5" type="ORF">E1269_13660</name>
</gene>
<evidence type="ECO:0000313" key="6">
    <source>
        <dbReference type="Proteomes" id="UP000294739"/>
    </source>
</evidence>
<dbReference type="AlphaFoldDB" id="A0A4R5D802"/>
<dbReference type="InterPro" id="IPR000843">
    <property type="entry name" value="HTH_LacI"/>
</dbReference>
<protein>
    <submittedName>
        <fullName evidence="5">LacI family transcriptional regulator</fullName>
    </submittedName>
</protein>
<keyword evidence="1" id="KW-0805">Transcription regulation</keyword>
<evidence type="ECO:0000256" key="3">
    <source>
        <dbReference type="ARBA" id="ARBA00023163"/>
    </source>
</evidence>
<dbReference type="SMART" id="SM00354">
    <property type="entry name" value="HTH_LACI"/>
    <property type="match status" value="1"/>
</dbReference>
<dbReference type="Proteomes" id="UP000294739">
    <property type="component" value="Unassembled WGS sequence"/>
</dbReference>
<dbReference type="GO" id="GO:0003700">
    <property type="term" value="F:DNA-binding transcription factor activity"/>
    <property type="evidence" value="ECO:0007669"/>
    <property type="project" value="TreeGrafter"/>
</dbReference>
<accession>A0A4R5D802</accession>
<dbReference type="Pfam" id="PF13377">
    <property type="entry name" value="Peripla_BP_3"/>
    <property type="match status" value="1"/>
</dbReference>
<dbReference type="CDD" id="cd01392">
    <property type="entry name" value="HTH_LacI"/>
    <property type="match status" value="1"/>
</dbReference>
<dbReference type="GO" id="GO:0000976">
    <property type="term" value="F:transcription cis-regulatory region binding"/>
    <property type="evidence" value="ECO:0007669"/>
    <property type="project" value="TreeGrafter"/>
</dbReference>
<dbReference type="InParanoid" id="A0A4R5D802"/>
<evidence type="ECO:0000256" key="2">
    <source>
        <dbReference type="ARBA" id="ARBA00023125"/>
    </source>
</evidence>
<organism evidence="5 6">
    <name type="scientific">Jiangella asiatica</name>
    <dbReference type="NCBI Taxonomy" id="2530372"/>
    <lineage>
        <taxon>Bacteria</taxon>
        <taxon>Bacillati</taxon>
        <taxon>Actinomycetota</taxon>
        <taxon>Actinomycetes</taxon>
        <taxon>Jiangellales</taxon>
        <taxon>Jiangellaceae</taxon>
        <taxon>Jiangella</taxon>
    </lineage>
</organism>
<dbReference type="InterPro" id="IPR046335">
    <property type="entry name" value="LacI/GalR-like_sensor"/>
</dbReference>
<dbReference type="SUPFAM" id="SSF53822">
    <property type="entry name" value="Periplasmic binding protein-like I"/>
    <property type="match status" value="1"/>
</dbReference>
<sequence>MADVARLAGVSVITVSRVINDYPHVTPAVRQRVREAIAQLRYRPNTMARALVTNRSMHLGVITYALSVTSPSLALFGVSEEARAFGYSTNLVTLDDVSASSLQTALQHLADDAVDGAVLLAPMVDAPRALQATQAPMPVVSFEQGTTGSRDAVTLDEEFAAQLTTRHLLELGHHTVHFIRGPDGWMATEARETGWRRELALAGRRPPAPAPCADWGVASGYQAARSLLERGGVSAILVSNDAMCLGVYTALHEAGLTVPGDVSVVGFDDVPEAAYYQPPLTTVRLDFAAAGQAALRRLLGLLGVDAAGSVEAPTPTLVVRSSTAPPHRPSAQ</sequence>
<dbReference type="Gene3D" id="3.40.50.2300">
    <property type="match status" value="2"/>
</dbReference>
<dbReference type="Gene3D" id="1.10.260.40">
    <property type="entry name" value="lambda repressor-like DNA-binding domains"/>
    <property type="match status" value="1"/>
</dbReference>
<dbReference type="Pfam" id="PF00356">
    <property type="entry name" value="LacI"/>
    <property type="match status" value="1"/>
</dbReference>
<reference evidence="5 6" key="1">
    <citation type="submission" date="2019-03" db="EMBL/GenBank/DDBJ databases">
        <title>Draft genome sequences of novel Actinobacteria.</title>
        <authorList>
            <person name="Sahin N."/>
            <person name="Ay H."/>
            <person name="Saygin H."/>
        </authorList>
    </citation>
    <scope>NUCLEOTIDE SEQUENCE [LARGE SCALE GENOMIC DNA]</scope>
    <source>
        <strain evidence="5 6">5K138</strain>
    </source>
</reference>
<dbReference type="PANTHER" id="PTHR30146">
    <property type="entry name" value="LACI-RELATED TRANSCRIPTIONAL REPRESSOR"/>
    <property type="match status" value="1"/>
</dbReference>
<dbReference type="RefSeq" id="WP_131895343.1">
    <property type="nucleotide sequence ID" value="NZ_SMKZ01000017.1"/>
</dbReference>
<proteinExistence type="predicted"/>
<evidence type="ECO:0000313" key="5">
    <source>
        <dbReference type="EMBL" id="TDE09672.1"/>
    </source>
</evidence>
<name>A0A4R5D802_9ACTN</name>
<comment type="caution">
    <text evidence="5">The sequence shown here is derived from an EMBL/GenBank/DDBJ whole genome shotgun (WGS) entry which is preliminary data.</text>
</comment>
<keyword evidence="2" id="KW-0238">DNA-binding</keyword>
<dbReference type="InterPro" id="IPR028082">
    <property type="entry name" value="Peripla_BP_I"/>
</dbReference>
<dbReference type="InterPro" id="IPR010982">
    <property type="entry name" value="Lambda_DNA-bd_dom_sf"/>
</dbReference>